<name>A0A1H6J836_9ACTN</name>
<dbReference type="InterPro" id="IPR055342">
    <property type="entry name" value="MreC_beta-barrel_core"/>
</dbReference>
<evidence type="ECO:0000256" key="5">
    <source>
        <dbReference type="PIRNR" id="PIRNR038471"/>
    </source>
</evidence>
<evidence type="ECO:0000313" key="11">
    <source>
        <dbReference type="Proteomes" id="UP000199135"/>
    </source>
</evidence>
<dbReference type="Pfam" id="PF04085">
    <property type="entry name" value="MreC"/>
    <property type="match status" value="1"/>
</dbReference>
<feature type="domain" description="Rod shape-determining protein MreC beta-barrel core" evidence="9">
    <location>
        <begin position="137"/>
        <end position="282"/>
    </location>
</feature>
<dbReference type="InterPro" id="IPR042175">
    <property type="entry name" value="Cell/Rod_MreC_2"/>
</dbReference>
<sequence length="330" mass="34107">MPKLSGKGTAPSGFRRNDSSSGGALLVIFVALSLVMFTMSVRENGTGLFSGVRGAFSTITMPVRYLGVAVTAPFNGLGNIFSNLTADQGTLSDLKAENEALKSKNAELEEAEQTATRLQNLLALKSTYNLQSTAARIISGSNDSWSDTVTIDKGSSAGLAVGMPVSDSNGAIGQIIECGVTTSTVRLITDENSSVSAMIQSNRAQGMLKGSADGTLHLTLISTDQNVSVGDTVMTSGLGGVFPKGLPLGTVQSVNKPAGALYYEIVVKPLSSTESFEEVLVITSLTEDQQATNEDIASADSQDSSSSGTGNDSESNSDSKASSDESKSSE</sequence>
<accession>A0A1H6J836</accession>
<evidence type="ECO:0000256" key="6">
    <source>
        <dbReference type="SAM" id="Coils"/>
    </source>
</evidence>
<dbReference type="PANTHER" id="PTHR34138:SF1">
    <property type="entry name" value="CELL SHAPE-DETERMINING PROTEIN MREC"/>
    <property type="match status" value="1"/>
</dbReference>
<keyword evidence="6" id="KW-0175">Coiled coil</keyword>
<dbReference type="NCBIfam" id="TIGR00219">
    <property type="entry name" value="mreC"/>
    <property type="match status" value="1"/>
</dbReference>
<evidence type="ECO:0000256" key="7">
    <source>
        <dbReference type="SAM" id="MobiDB-lite"/>
    </source>
</evidence>
<evidence type="ECO:0000313" key="10">
    <source>
        <dbReference type="EMBL" id="SEH58186.1"/>
    </source>
</evidence>
<dbReference type="PIRSF" id="PIRSF038471">
    <property type="entry name" value="MreC"/>
    <property type="match status" value="1"/>
</dbReference>
<dbReference type="Gene3D" id="2.40.10.340">
    <property type="entry name" value="Rod shape-determining protein MreC, domain 1"/>
    <property type="match status" value="1"/>
</dbReference>
<feature type="transmembrane region" description="Helical" evidence="8">
    <location>
        <begin position="21"/>
        <end position="41"/>
    </location>
</feature>
<feature type="region of interest" description="Disordered" evidence="7">
    <location>
        <begin position="287"/>
        <end position="330"/>
    </location>
</feature>
<proteinExistence type="inferred from homology"/>
<dbReference type="Gene3D" id="2.40.10.350">
    <property type="entry name" value="Rod shape-determining protein MreC, domain 2"/>
    <property type="match status" value="1"/>
</dbReference>
<organism evidence="10 11">
    <name type="scientific">Parafannyhessea umbonata</name>
    <dbReference type="NCBI Taxonomy" id="604330"/>
    <lineage>
        <taxon>Bacteria</taxon>
        <taxon>Bacillati</taxon>
        <taxon>Actinomycetota</taxon>
        <taxon>Coriobacteriia</taxon>
        <taxon>Coriobacteriales</taxon>
        <taxon>Atopobiaceae</taxon>
        <taxon>Parafannyhessea</taxon>
    </lineage>
</organism>
<evidence type="ECO:0000256" key="4">
    <source>
        <dbReference type="ARBA" id="ARBA00032089"/>
    </source>
</evidence>
<comment type="caution">
    <text evidence="10">The sequence shown here is derived from an EMBL/GenBank/DDBJ whole genome shotgun (WGS) entry which is preliminary data.</text>
</comment>
<comment type="similarity">
    <text evidence="1 5">Belongs to the MreC family.</text>
</comment>
<dbReference type="InterPro" id="IPR042177">
    <property type="entry name" value="Cell/Rod_1"/>
</dbReference>
<keyword evidence="8" id="KW-0812">Transmembrane</keyword>
<dbReference type="PANTHER" id="PTHR34138">
    <property type="entry name" value="CELL SHAPE-DETERMINING PROTEIN MREC"/>
    <property type="match status" value="1"/>
</dbReference>
<protein>
    <recommendedName>
        <fullName evidence="2 5">Cell shape-determining protein MreC</fullName>
    </recommendedName>
    <alternativeName>
        <fullName evidence="4 5">Cell shape protein MreC</fullName>
    </alternativeName>
</protein>
<dbReference type="RefSeq" id="WP_078686795.1">
    <property type="nucleotide sequence ID" value="NZ_FNWT01000006.1"/>
</dbReference>
<evidence type="ECO:0000256" key="2">
    <source>
        <dbReference type="ARBA" id="ARBA00013855"/>
    </source>
</evidence>
<dbReference type="Proteomes" id="UP000199135">
    <property type="component" value="Unassembled WGS sequence"/>
</dbReference>
<evidence type="ECO:0000256" key="3">
    <source>
        <dbReference type="ARBA" id="ARBA00022960"/>
    </source>
</evidence>
<keyword evidence="8" id="KW-0472">Membrane</keyword>
<keyword evidence="3 5" id="KW-0133">Cell shape</keyword>
<evidence type="ECO:0000256" key="1">
    <source>
        <dbReference type="ARBA" id="ARBA00009369"/>
    </source>
</evidence>
<feature type="compositionally biased region" description="Basic and acidic residues" evidence="7">
    <location>
        <begin position="321"/>
        <end position="330"/>
    </location>
</feature>
<dbReference type="EMBL" id="FNWT01000006">
    <property type="protein sequence ID" value="SEH58186.1"/>
    <property type="molecule type" value="Genomic_DNA"/>
</dbReference>
<feature type="compositionally biased region" description="Low complexity" evidence="7">
    <location>
        <begin position="294"/>
        <end position="320"/>
    </location>
</feature>
<keyword evidence="8" id="KW-1133">Transmembrane helix</keyword>
<gene>
    <name evidence="10" type="ORF">SAMN05216447_10652</name>
</gene>
<feature type="coiled-coil region" evidence="6">
    <location>
        <begin position="91"/>
        <end position="121"/>
    </location>
</feature>
<comment type="function">
    <text evidence="5">Involved in formation and maintenance of cell shape.</text>
</comment>
<dbReference type="InterPro" id="IPR007221">
    <property type="entry name" value="MreC"/>
</dbReference>
<evidence type="ECO:0000256" key="8">
    <source>
        <dbReference type="SAM" id="Phobius"/>
    </source>
</evidence>
<reference evidence="10 11" key="1">
    <citation type="submission" date="2016-10" db="EMBL/GenBank/DDBJ databases">
        <authorList>
            <person name="Varghese N."/>
            <person name="Submissions S."/>
        </authorList>
    </citation>
    <scope>NUCLEOTIDE SEQUENCE [LARGE SCALE GENOMIC DNA]</scope>
    <source>
        <strain evidence="10 11">WCP15</strain>
    </source>
</reference>
<keyword evidence="11" id="KW-1185">Reference proteome</keyword>
<evidence type="ECO:0000259" key="9">
    <source>
        <dbReference type="Pfam" id="PF04085"/>
    </source>
</evidence>